<dbReference type="CDD" id="cd03112">
    <property type="entry name" value="CobW-like"/>
    <property type="match status" value="1"/>
</dbReference>
<comment type="function">
    <text evidence="5">Zinc chaperone that directly transfers zinc cofactor to target proteins, thereby activating them. Zinc is transferred from the CXCC motif in the GTPase domain to the zinc binding site in target proteins in a process requiring GTP hydrolysis.</text>
</comment>
<dbReference type="GO" id="GO:0000166">
    <property type="term" value="F:nucleotide binding"/>
    <property type="evidence" value="ECO:0007669"/>
    <property type="project" value="UniProtKB-KW"/>
</dbReference>
<protein>
    <submittedName>
        <fullName evidence="8">GTP-binding protein</fullName>
    </submittedName>
</protein>
<evidence type="ECO:0000256" key="3">
    <source>
        <dbReference type="ARBA" id="ARBA00023186"/>
    </source>
</evidence>
<evidence type="ECO:0000256" key="4">
    <source>
        <dbReference type="ARBA" id="ARBA00034320"/>
    </source>
</evidence>
<feature type="domain" description="CobW C-terminal" evidence="7">
    <location>
        <begin position="271"/>
        <end position="369"/>
    </location>
</feature>
<evidence type="ECO:0000256" key="6">
    <source>
        <dbReference type="ARBA" id="ARBA00049117"/>
    </source>
</evidence>
<dbReference type="PANTHER" id="PTHR13748">
    <property type="entry name" value="COBW-RELATED"/>
    <property type="match status" value="1"/>
</dbReference>
<dbReference type="GO" id="GO:0016787">
    <property type="term" value="F:hydrolase activity"/>
    <property type="evidence" value="ECO:0007669"/>
    <property type="project" value="UniProtKB-KW"/>
</dbReference>
<evidence type="ECO:0000256" key="1">
    <source>
        <dbReference type="ARBA" id="ARBA00022741"/>
    </source>
</evidence>
<evidence type="ECO:0000256" key="2">
    <source>
        <dbReference type="ARBA" id="ARBA00022801"/>
    </source>
</evidence>
<dbReference type="AlphaFoldDB" id="A0A2T4IDM0"/>
<comment type="catalytic activity">
    <reaction evidence="6">
        <text>GTP + H2O = GDP + phosphate + H(+)</text>
        <dbReference type="Rhea" id="RHEA:19669"/>
        <dbReference type="ChEBI" id="CHEBI:15377"/>
        <dbReference type="ChEBI" id="CHEBI:15378"/>
        <dbReference type="ChEBI" id="CHEBI:37565"/>
        <dbReference type="ChEBI" id="CHEBI:43474"/>
        <dbReference type="ChEBI" id="CHEBI:58189"/>
    </reaction>
    <physiologicalReaction direction="left-to-right" evidence="6">
        <dbReference type="Rhea" id="RHEA:19670"/>
    </physiologicalReaction>
</comment>
<dbReference type="InterPro" id="IPR011629">
    <property type="entry name" value="CobW-like_C"/>
</dbReference>
<dbReference type="InterPro" id="IPR027417">
    <property type="entry name" value="P-loop_NTPase"/>
</dbReference>
<dbReference type="Gene3D" id="3.40.50.300">
    <property type="entry name" value="P-loop containing nucleotide triphosphate hydrolases"/>
    <property type="match status" value="1"/>
</dbReference>
<organism evidence="8 9">
    <name type="scientific">Pseudothauera lacus</name>
    <dbReference type="NCBI Taxonomy" id="2136175"/>
    <lineage>
        <taxon>Bacteria</taxon>
        <taxon>Pseudomonadati</taxon>
        <taxon>Pseudomonadota</taxon>
        <taxon>Betaproteobacteria</taxon>
        <taxon>Rhodocyclales</taxon>
        <taxon>Zoogloeaceae</taxon>
        <taxon>Pseudothauera</taxon>
    </lineage>
</organism>
<dbReference type="InterPro" id="IPR051316">
    <property type="entry name" value="Zinc-reg_GTPase_activator"/>
</dbReference>
<dbReference type="GO" id="GO:0005737">
    <property type="term" value="C:cytoplasm"/>
    <property type="evidence" value="ECO:0007669"/>
    <property type="project" value="TreeGrafter"/>
</dbReference>
<dbReference type="InterPro" id="IPR036627">
    <property type="entry name" value="CobW-likC_sf"/>
</dbReference>
<comment type="similarity">
    <text evidence="4">Belongs to the SIMIBI class G3E GTPase family. ZNG1 subfamily.</text>
</comment>
<dbReference type="Gene3D" id="3.30.1220.10">
    <property type="entry name" value="CobW-like, C-terminal domain"/>
    <property type="match status" value="1"/>
</dbReference>
<dbReference type="Proteomes" id="UP000241193">
    <property type="component" value="Unassembled WGS sequence"/>
</dbReference>
<dbReference type="SUPFAM" id="SSF90002">
    <property type="entry name" value="Hypothetical protein YjiA, C-terminal domain"/>
    <property type="match status" value="1"/>
</dbReference>
<keyword evidence="1" id="KW-0547">Nucleotide-binding</keyword>
<keyword evidence="2" id="KW-0378">Hydrolase</keyword>
<keyword evidence="3" id="KW-0143">Chaperone</keyword>
<dbReference type="Pfam" id="PF02492">
    <property type="entry name" value="cobW"/>
    <property type="match status" value="1"/>
</dbReference>
<dbReference type="InterPro" id="IPR003495">
    <property type="entry name" value="CobW/HypB/UreG_nucleotide-bd"/>
</dbReference>
<name>A0A2T4IDM0_9RHOO</name>
<gene>
    <name evidence="8" type="ORF">C8261_12785</name>
</gene>
<dbReference type="EMBL" id="PZKC01000010">
    <property type="protein sequence ID" value="PTD95864.1"/>
    <property type="molecule type" value="Genomic_DNA"/>
</dbReference>
<reference evidence="8 9" key="2">
    <citation type="submission" date="2018-04" db="EMBL/GenBank/DDBJ databases">
        <title>Thauera lacus sp. nov., isolated from an saline lake in Inner Mongolia, China.</title>
        <authorList>
            <person name="Liang Q.-Y."/>
        </authorList>
    </citation>
    <scope>NUCLEOTIDE SEQUENCE [LARGE SCALE GENOMIC DNA]</scope>
    <source>
        <strain evidence="8 9">D20</strain>
    </source>
</reference>
<reference evidence="8 9" key="1">
    <citation type="submission" date="2018-03" db="EMBL/GenBank/DDBJ databases">
        <authorList>
            <person name="Keele B.F."/>
        </authorList>
    </citation>
    <scope>NUCLEOTIDE SEQUENCE [LARGE SCALE GENOMIC DNA]</scope>
    <source>
        <strain evidence="8 9">D20</strain>
    </source>
</reference>
<sequence length="376" mass="40239">MAAEMAAASVAAADRRVPVSVLTGFLGAGKTTLLNWLLAQPEAAGAAVLINEFGEVGVDHLLVEKVDDNVVLLDSGCVCCSVQGDLVKALKGLFMRALRGEIPPLRRVLIETTGLADPAPVIHTLLEEPFIAERYRCDGVLTAVDATHGLEQLGSQREVLRQAAMADRLLLTKCDLADEHGRAALAQRLSELNPGAGQIEVRGGVPASGVAALFDCGLYDPGGKVADVAQWLGEERLRTQAQAAAAAPMAWRRGAAPRRPAGTPQRHDEGIESYLLCFDEPVQWFGFADALGLILQVYGERILRVKGLINVAGDPLPRVVQCVHHVAYPPSSLPAWPQRPPCNDRRSRLVFIVRELPRSEVDTIFASLGGLTPLAA</sequence>
<dbReference type="SMART" id="SM00833">
    <property type="entry name" value="CobW_C"/>
    <property type="match status" value="1"/>
</dbReference>
<evidence type="ECO:0000313" key="8">
    <source>
        <dbReference type="EMBL" id="PTD95864.1"/>
    </source>
</evidence>
<dbReference type="OrthoDB" id="9808822at2"/>
<dbReference type="PANTHER" id="PTHR13748:SF62">
    <property type="entry name" value="COBW DOMAIN-CONTAINING PROTEIN"/>
    <property type="match status" value="1"/>
</dbReference>
<evidence type="ECO:0000313" key="9">
    <source>
        <dbReference type="Proteomes" id="UP000241193"/>
    </source>
</evidence>
<evidence type="ECO:0000256" key="5">
    <source>
        <dbReference type="ARBA" id="ARBA00045658"/>
    </source>
</evidence>
<keyword evidence="9" id="KW-1185">Reference proteome</keyword>
<comment type="caution">
    <text evidence="8">The sequence shown here is derived from an EMBL/GenBank/DDBJ whole genome shotgun (WGS) entry which is preliminary data.</text>
</comment>
<dbReference type="Pfam" id="PF07683">
    <property type="entry name" value="CobW_C"/>
    <property type="match status" value="1"/>
</dbReference>
<evidence type="ECO:0000259" key="7">
    <source>
        <dbReference type="SMART" id="SM00833"/>
    </source>
</evidence>
<proteinExistence type="inferred from homology"/>
<dbReference type="SUPFAM" id="SSF52540">
    <property type="entry name" value="P-loop containing nucleoside triphosphate hydrolases"/>
    <property type="match status" value="1"/>
</dbReference>
<accession>A0A2T4IDM0</accession>